<dbReference type="EC" id="3.4.21.-" evidence="6"/>
<proteinExistence type="predicted"/>
<dbReference type="GO" id="GO:0016787">
    <property type="term" value="F:hydrolase activity"/>
    <property type="evidence" value="ECO:0007669"/>
    <property type="project" value="UniProtKB-KW"/>
</dbReference>
<dbReference type="PRINTS" id="PR00258">
    <property type="entry name" value="SPERACTRCPTR"/>
</dbReference>
<dbReference type="SMART" id="SM00202">
    <property type="entry name" value="SR"/>
    <property type="match status" value="1"/>
</dbReference>
<dbReference type="EMBL" id="CACVKT020001743">
    <property type="protein sequence ID" value="CAC5371054.1"/>
    <property type="molecule type" value="Genomic_DNA"/>
</dbReference>
<evidence type="ECO:0000256" key="3">
    <source>
        <dbReference type="PROSITE-ProRule" id="PRU00196"/>
    </source>
</evidence>
<dbReference type="PANTHER" id="PTHR48071">
    <property type="entry name" value="SRCR DOMAIN-CONTAINING PROTEIN"/>
    <property type="match status" value="1"/>
</dbReference>
<dbReference type="InterPro" id="IPR001190">
    <property type="entry name" value="SRCR"/>
</dbReference>
<keyword evidence="1 3" id="KW-1015">Disulfide bond</keyword>
<evidence type="ECO:0000256" key="4">
    <source>
        <dbReference type="SAM" id="SignalP"/>
    </source>
</evidence>
<evidence type="ECO:0000313" key="6">
    <source>
        <dbReference type="EMBL" id="CAC5371054.1"/>
    </source>
</evidence>
<feature type="disulfide bond" evidence="3">
    <location>
        <begin position="85"/>
        <end position="95"/>
    </location>
</feature>
<comment type="caution">
    <text evidence="3">Lacks conserved residue(s) required for the propagation of feature annotation.</text>
</comment>
<dbReference type="PROSITE" id="PS50287">
    <property type="entry name" value="SRCR_2"/>
    <property type="match status" value="2"/>
</dbReference>
<name>A0A6J8ANI4_MYTCO</name>
<organism evidence="6 7">
    <name type="scientific">Mytilus coruscus</name>
    <name type="common">Sea mussel</name>
    <dbReference type="NCBI Taxonomy" id="42192"/>
    <lineage>
        <taxon>Eukaryota</taxon>
        <taxon>Metazoa</taxon>
        <taxon>Spiralia</taxon>
        <taxon>Lophotrochozoa</taxon>
        <taxon>Mollusca</taxon>
        <taxon>Bivalvia</taxon>
        <taxon>Autobranchia</taxon>
        <taxon>Pteriomorphia</taxon>
        <taxon>Mytilida</taxon>
        <taxon>Mytiloidea</taxon>
        <taxon>Mytilidae</taxon>
        <taxon>Mytilinae</taxon>
        <taxon>Mytilus</taxon>
    </lineage>
</organism>
<keyword evidence="4" id="KW-0732">Signal</keyword>
<feature type="signal peptide" evidence="4">
    <location>
        <begin position="1"/>
        <end position="18"/>
    </location>
</feature>
<dbReference type="Proteomes" id="UP000507470">
    <property type="component" value="Unassembled WGS sequence"/>
</dbReference>
<dbReference type="OrthoDB" id="6156774at2759"/>
<dbReference type="AlphaFoldDB" id="A0A6J8ANI4"/>
<evidence type="ECO:0000259" key="5">
    <source>
        <dbReference type="PROSITE" id="PS50287"/>
    </source>
</evidence>
<dbReference type="GO" id="GO:0016020">
    <property type="term" value="C:membrane"/>
    <property type="evidence" value="ECO:0007669"/>
    <property type="project" value="InterPro"/>
</dbReference>
<reference evidence="6 7" key="1">
    <citation type="submission" date="2020-06" db="EMBL/GenBank/DDBJ databases">
        <authorList>
            <person name="Li R."/>
            <person name="Bekaert M."/>
        </authorList>
    </citation>
    <scope>NUCLEOTIDE SEQUENCE [LARGE SCALE GENOMIC DNA]</scope>
    <source>
        <strain evidence="7">wild</strain>
    </source>
</reference>
<feature type="chain" id="PRO_5026652526" evidence="4">
    <location>
        <begin position="19"/>
        <end position="161"/>
    </location>
</feature>
<accession>A0A6J8ANI4</accession>
<gene>
    <name evidence="6" type="ORF">MCOR_9661</name>
</gene>
<protein>
    <submittedName>
        <fullName evidence="6">PRSS12</fullName>
        <ecNumber evidence="6">3.4.21.-</ecNumber>
    </submittedName>
</protein>
<feature type="domain" description="SRCR" evidence="5">
    <location>
        <begin position="17"/>
        <end position="116"/>
    </location>
</feature>
<keyword evidence="6" id="KW-0378">Hydrolase</keyword>
<evidence type="ECO:0000256" key="1">
    <source>
        <dbReference type="ARBA" id="ARBA00023157"/>
    </source>
</evidence>
<dbReference type="FunFam" id="3.10.250.10:FF:000011">
    <property type="entry name" value="Scavenger receptor class A member 5"/>
    <property type="match status" value="1"/>
</dbReference>
<dbReference type="Pfam" id="PF00530">
    <property type="entry name" value="SRCR"/>
    <property type="match status" value="2"/>
</dbReference>
<evidence type="ECO:0000256" key="2">
    <source>
        <dbReference type="ARBA" id="ARBA00023180"/>
    </source>
</evidence>
<dbReference type="PANTHER" id="PTHR48071:SF18">
    <property type="entry name" value="DELETED IN MALIGNANT BRAIN TUMORS 1 PROTEIN-RELATED"/>
    <property type="match status" value="1"/>
</dbReference>
<dbReference type="InterPro" id="IPR036772">
    <property type="entry name" value="SRCR-like_dom_sf"/>
</dbReference>
<evidence type="ECO:0000313" key="7">
    <source>
        <dbReference type="Proteomes" id="UP000507470"/>
    </source>
</evidence>
<feature type="domain" description="SRCR" evidence="5">
    <location>
        <begin position="116"/>
        <end position="161"/>
    </location>
</feature>
<dbReference type="SUPFAM" id="SSF56487">
    <property type="entry name" value="SRCR-like"/>
    <property type="match status" value="2"/>
</dbReference>
<keyword evidence="2" id="KW-0325">Glycoprotein</keyword>
<sequence>MFLLVVLCINLSSFLTFAQEDGDLRLISGRLEVFHSRVWGTVCDDYFNDIDAQVACRQLGHNSGISLGKTVDDGTGMIWLDDIKCTGNESTLAGCPHKGWGVENCNHIEDVGIECLDLNEGDIRLTLGRLEILYYGIWGTVCDDNFDDIDAQVACRQLGYK</sequence>
<keyword evidence="7" id="KW-1185">Reference proteome</keyword>
<dbReference type="Gene3D" id="3.10.250.10">
    <property type="entry name" value="SRCR-like domain"/>
    <property type="match status" value="2"/>
</dbReference>